<dbReference type="EMBL" id="LZPO01027417">
    <property type="protein sequence ID" value="OBS78502.1"/>
    <property type="molecule type" value="Genomic_DNA"/>
</dbReference>
<organism evidence="2 3">
    <name type="scientific">Neotoma lepida</name>
    <name type="common">Desert woodrat</name>
    <dbReference type="NCBI Taxonomy" id="56216"/>
    <lineage>
        <taxon>Eukaryota</taxon>
        <taxon>Metazoa</taxon>
        <taxon>Chordata</taxon>
        <taxon>Craniata</taxon>
        <taxon>Vertebrata</taxon>
        <taxon>Euteleostomi</taxon>
        <taxon>Mammalia</taxon>
        <taxon>Eutheria</taxon>
        <taxon>Euarchontoglires</taxon>
        <taxon>Glires</taxon>
        <taxon>Rodentia</taxon>
        <taxon>Myomorpha</taxon>
        <taxon>Muroidea</taxon>
        <taxon>Cricetidae</taxon>
        <taxon>Neotominae</taxon>
        <taxon>Neotoma</taxon>
    </lineage>
</organism>
<keyword evidence="3" id="KW-1185">Reference proteome</keyword>
<protein>
    <submittedName>
        <fullName evidence="2">Uncharacterized protein</fullName>
    </submittedName>
</protein>
<proteinExistence type="predicted"/>
<evidence type="ECO:0000256" key="1">
    <source>
        <dbReference type="SAM" id="MobiDB-lite"/>
    </source>
</evidence>
<reference evidence="2 3" key="1">
    <citation type="submission" date="2016-06" db="EMBL/GenBank/DDBJ databases">
        <title>The Draft Genome Sequence and Annotation of the Desert Woodrat Neotoma lepida.</title>
        <authorList>
            <person name="Campbell M."/>
            <person name="Oakeson K.F."/>
            <person name="Yandell M."/>
            <person name="Halpert J.R."/>
            <person name="Dearing D."/>
        </authorList>
    </citation>
    <scope>NUCLEOTIDE SEQUENCE [LARGE SCALE GENOMIC DNA]</scope>
    <source>
        <strain evidence="2">417</strain>
        <tissue evidence="2">Liver</tissue>
    </source>
</reference>
<evidence type="ECO:0000313" key="3">
    <source>
        <dbReference type="Proteomes" id="UP000092124"/>
    </source>
</evidence>
<feature type="compositionally biased region" description="Acidic residues" evidence="1">
    <location>
        <begin position="41"/>
        <end position="61"/>
    </location>
</feature>
<comment type="caution">
    <text evidence="2">The sequence shown here is derived from an EMBL/GenBank/DDBJ whole genome shotgun (WGS) entry which is preliminary data.</text>
</comment>
<gene>
    <name evidence="2" type="ORF">A6R68_19096</name>
</gene>
<name>A0A1A6HLD8_NEOLE</name>
<evidence type="ECO:0000313" key="2">
    <source>
        <dbReference type="EMBL" id="OBS78502.1"/>
    </source>
</evidence>
<accession>A0A1A6HLD8</accession>
<feature type="region of interest" description="Disordered" evidence="1">
    <location>
        <begin position="35"/>
        <end position="61"/>
    </location>
</feature>
<sequence length="91" mass="10271">ARLTRQFSRERTSGQLGVVCDRQLARKLQVGSDRWRKMSDSEDSNFSEEEDSERSSEAEEAEVCPGLPVALPTVCQAQFFVLGLLLTDFKM</sequence>
<dbReference type="Proteomes" id="UP000092124">
    <property type="component" value="Unassembled WGS sequence"/>
</dbReference>
<dbReference type="AlphaFoldDB" id="A0A1A6HLD8"/>
<feature type="non-terminal residue" evidence="2">
    <location>
        <position position="1"/>
    </location>
</feature>